<dbReference type="RefSeq" id="XP_009258756.1">
    <property type="nucleotide sequence ID" value="XM_009260481.1"/>
</dbReference>
<sequence>MPPPKIDKSFSFTLLPKLSPDDNAWDFDVPNLPSASLLKDAGYIKAISIRTDLKDCKHSMVLTLQANSPNRATAQHSPDILLLFLLESIKSLIVGPASKEQLPAPDLQPRTRQEVSDYSIRCLRAGITVNGVHYNFYGHINSQLKSRSCFLLAATKEEISLQIESLEDFTKMKTVGKKAKCIGLLFSSAKTAMTTNPDRCEDIPDVETVDYIFTMGVA</sequence>
<evidence type="ECO:0000256" key="1">
    <source>
        <dbReference type="RuleBase" id="RU363098"/>
    </source>
</evidence>
<dbReference type="GeneID" id="20365981"/>
<dbReference type="InterPro" id="IPR057596">
    <property type="entry name" value="RDRP_core"/>
</dbReference>
<comment type="caution">
    <text evidence="3">The sequence shown here is derived from an EMBL/GenBank/DDBJ whole genome shotgun (WGS) entry which is preliminary data.</text>
</comment>
<dbReference type="EMBL" id="AFNW01000192">
    <property type="protein sequence ID" value="EKJ72482.1"/>
    <property type="molecule type" value="Genomic_DNA"/>
</dbReference>
<evidence type="ECO:0000313" key="4">
    <source>
        <dbReference type="Proteomes" id="UP000007978"/>
    </source>
</evidence>
<dbReference type="eggNOG" id="KOG1802">
    <property type="taxonomic scope" value="Eukaryota"/>
</dbReference>
<dbReference type="KEGG" id="fpu:FPSE_07363"/>
<protein>
    <recommendedName>
        <fullName evidence="1">RNA-dependent RNA polymerase</fullName>
        <ecNumber evidence="1">2.7.7.48</ecNumber>
    </recommendedName>
</protein>
<keyword evidence="1" id="KW-0694">RNA-binding</keyword>
<dbReference type="InterPro" id="IPR007855">
    <property type="entry name" value="RDRP"/>
</dbReference>
<comment type="similarity">
    <text evidence="1">Belongs to the RdRP family.</text>
</comment>
<comment type="catalytic activity">
    <reaction evidence="1">
        <text>RNA(n) + a ribonucleoside 5'-triphosphate = RNA(n+1) + diphosphate</text>
        <dbReference type="Rhea" id="RHEA:21248"/>
        <dbReference type="Rhea" id="RHEA-COMP:14527"/>
        <dbReference type="Rhea" id="RHEA-COMP:17342"/>
        <dbReference type="ChEBI" id="CHEBI:33019"/>
        <dbReference type="ChEBI" id="CHEBI:61557"/>
        <dbReference type="ChEBI" id="CHEBI:140395"/>
        <dbReference type="EC" id="2.7.7.48"/>
    </reaction>
</comment>
<dbReference type="PANTHER" id="PTHR23079:SF55">
    <property type="entry name" value="RNA-DIRECTED RNA POLYMERASE"/>
    <property type="match status" value="1"/>
</dbReference>
<dbReference type="GO" id="GO:0030422">
    <property type="term" value="P:siRNA processing"/>
    <property type="evidence" value="ECO:0007669"/>
    <property type="project" value="TreeGrafter"/>
</dbReference>
<feature type="domain" description="RDRP core" evidence="2">
    <location>
        <begin position="111"/>
        <end position="217"/>
    </location>
</feature>
<dbReference type="GO" id="GO:0003723">
    <property type="term" value="F:RNA binding"/>
    <property type="evidence" value="ECO:0007669"/>
    <property type="project" value="UniProtKB-KW"/>
</dbReference>
<reference evidence="3 4" key="1">
    <citation type="journal article" date="2012" name="PLoS Pathog.">
        <title>Comparative pathogenomics reveals horizontally acquired novel virulence genes in fungi infecting cereal hosts.</title>
        <authorList>
            <person name="Gardiner D.M."/>
            <person name="McDonald M.C."/>
            <person name="Covarelli L."/>
            <person name="Solomon P.S."/>
            <person name="Rusu A.G."/>
            <person name="Marshall M."/>
            <person name="Kazan K."/>
            <person name="Chakraborty S."/>
            <person name="McDonald B.A."/>
            <person name="Manners J.M."/>
        </authorList>
    </citation>
    <scope>NUCLEOTIDE SEQUENCE [LARGE SCALE GENOMIC DNA]</scope>
    <source>
        <strain evidence="3 4">CS3096</strain>
    </source>
</reference>
<evidence type="ECO:0000313" key="3">
    <source>
        <dbReference type="EMBL" id="EKJ72482.1"/>
    </source>
</evidence>
<accession>K3VEB1</accession>
<dbReference type="Proteomes" id="UP000007978">
    <property type="component" value="Chromosome 4"/>
</dbReference>
<keyword evidence="1" id="KW-0696">RNA-directed RNA polymerase</keyword>
<dbReference type="PANTHER" id="PTHR23079">
    <property type="entry name" value="RNA-DEPENDENT RNA POLYMERASE"/>
    <property type="match status" value="1"/>
</dbReference>
<dbReference type="GO" id="GO:0031380">
    <property type="term" value="C:nuclear RNA-directed RNA polymerase complex"/>
    <property type="evidence" value="ECO:0007669"/>
    <property type="project" value="TreeGrafter"/>
</dbReference>
<name>K3VEB1_FUSPC</name>
<dbReference type="AlphaFoldDB" id="K3VEB1"/>
<keyword evidence="1" id="KW-0548">Nucleotidyltransferase</keyword>
<dbReference type="GO" id="GO:0003968">
    <property type="term" value="F:RNA-directed RNA polymerase activity"/>
    <property type="evidence" value="ECO:0007669"/>
    <property type="project" value="UniProtKB-KW"/>
</dbReference>
<dbReference type="Pfam" id="PF05183">
    <property type="entry name" value="RdRP"/>
    <property type="match status" value="1"/>
</dbReference>
<dbReference type="EC" id="2.7.7.48" evidence="1"/>
<dbReference type="OrthoDB" id="6513042at2759"/>
<proteinExistence type="inferred from homology"/>
<gene>
    <name evidence="3" type="ORF">FPSE_07363</name>
</gene>
<dbReference type="HOGENOM" id="CLU_1331997_0_0_1"/>
<keyword evidence="4" id="KW-1185">Reference proteome</keyword>
<evidence type="ECO:0000259" key="2">
    <source>
        <dbReference type="Pfam" id="PF05183"/>
    </source>
</evidence>
<keyword evidence="1" id="KW-0808">Transferase</keyword>
<organism evidence="3 4">
    <name type="scientific">Fusarium pseudograminearum (strain CS3096)</name>
    <name type="common">Wheat and barley crown-rot fungus</name>
    <dbReference type="NCBI Taxonomy" id="1028729"/>
    <lineage>
        <taxon>Eukaryota</taxon>
        <taxon>Fungi</taxon>
        <taxon>Dikarya</taxon>
        <taxon>Ascomycota</taxon>
        <taxon>Pezizomycotina</taxon>
        <taxon>Sordariomycetes</taxon>
        <taxon>Hypocreomycetidae</taxon>
        <taxon>Hypocreales</taxon>
        <taxon>Nectriaceae</taxon>
        <taxon>Fusarium</taxon>
    </lineage>
</organism>